<name>A0A4U5M2W2_STECR</name>
<reference evidence="1 2" key="1">
    <citation type="journal article" date="2015" name="Genome Biol.">
        <title>Comparative genomics of Steinernema reveals deeply conserved gene regulatory networks.</title>
        <authorList>
            <person name="Dillman A.R."/>
            <person name="Macchietto M."/>
            <person name="Porter C.F."/>
            <person name="Rogers A."/>
            <person name="Williams B."/>
            <person name="Antoshechkin I."/>
            <person name="Lee M.M."/>
            <person name="Goodwin Z."/>
            <person name="Lu X."/>
            <person name="Lewis E.E."/>
            <person name="Goodrich-Blair H."/>
            <person name="Stock S.P."/>
            <person name="Adams B.J."/>
            <person name="Sternberg P.W."/>
            <person name="Mortazavi A."/>
        </authorList>
    </citation>
    <scope>NUCLEOTIDE SEQUENCE [LARGE SCALE GENOMIC DNA]</scope>
    <source>
        <strain evidence="1 2">ALL</strain>
    </source>
</reference>
<reference evidence="1 2" key="2">
    <citation type="journal article" date="2019" name="G3 (Bethesda)">
        <title>Hybrid Assembly of the Genome of the Entomopathogenic Nematode Steinernema carpocapsae Identifies the X-Chromosome.</title>
        <authorList>
            <person name="Serra L."/>
            <person name="Macchietto M."/>
            <person name="Macias-Munoz A."/>
            <person name="McGill C.J."/>
            <person name="Rodriguez I.M."/>
            <person name="Rodriguez B."/>
            <person name="Murad R."/>
            <person name="Mortazavi A."/>
        </authorList>
    </citation>
    <scope>NUCLEOTIDE SEQUENCE [LARGE SCALE GENOMIC DNA]</scope>
    <source>
        <strain evidence="1 2">ALL</strain>
    </source>
</reference>
<dbReference type="EMBL" id="AZBU02000010">
    <property type="protein sequence ID" value="TKR63047.1"/>
    <property type="molecule type" value="Genomic_DNA"/>
</dbReference>
<proteinExistence type="predicted"/>
<dbReference type="AlphaFoldDB" id="A0A4U5M2W2"/>
<evidence type="ECO:0000313" key="2">
    <source>
        <dbReference type="Proteomes" id="UP000298663"/>
    </source>
</evidence>
<accession>A0A4U5M2W2</accession>
<organism evidence="1 2">
    <name type="scientific">Steinernema carpocapsae</name>
    <name type="common">Entomopathogenic nematode</name>
    <dbReference type="NCBI Taxonomy" id="34508"/>
    <lineage>
        <taxon>Eukaryota</taxon>
        <taxon>Metazoa</taxon>
        <taxon>Ecdysozoa</taxon>
        <taxon>Nematoda</taxon>
        <taxon>Chromadorea</taxon>
        <taxon>Rhabditida</taxon>
        <taxon>Tylenchina</taxon>
        <taxon>Panagrolaimomorpha</taxon>
        <taxon>Strongyloidoidea</taxon>
        <taxon>Steinernematidae</taxon>
        <taxon>Steinernema</taxon>
    </lineage>
</organism>
<protein>
    <submittedName>
        <fullName evidence="1">Uncharacterized protein</fullName>
    </submittedName>
</protein>
<dbReference type="Proteomes" id="UP000298663">
    <property type="component" value="Unassembled WGS sequence"/>
</dbReference>
<evidence type="ECO:0000313" key="1">
    <source>
        <dbReference type="EMBL" id="TKR63047.1"/>
    </source>
</evidence>
<comment type="caution">
    <text evidence="1">The sequence shown here is derived from an EMBL/GenBank/DDBJ whole genome shotgun (WGS) entry which is preliminary data.</text>
</comment>
<sequence length="252" mass="28724">MIEFRLHRCSILERPLSIPFFCRNTIDVVKVFLESFFGDDLANTRRINVESISLSVHHLQVKELDILLSYFDFIQPLDRCETLEFLLQAEPLESGLLFLPRWMSAMLCPTQHSGASCRMIASRLTAFGQHVTLLQTIETLLLTAQHCFAVCFVRTFQTLPAVVTWLFALDTYVLARLFSGVSRIRTFRLISATGWVSEGNAVSVNLSTQLPSIFELWTTLICDWKKCVMWTLDCCFHLTNAAKCCVLLKATT</sequence>
<keyword evidence="2" id="KW-1185">Reference proteome</keyword>
<gene>
    <name evidence="1" type="ORF">L596_026930</name>
</gene>